<dbReference type="InterPro" id="IPR036864">
    <property type="entry name" value="Zn2-C6_fun-type_DNA-bd_sf"/>
</dbReference>
<evidence type="ECO:0000313" key="4">
    <source>
        <dbReference type="EMBL" id="PMD64184.1"/>
    </source>
</evidence>
<reference evidence="4 5" key="1">
    <citation type="submission" date="2016-04" db="EMBL/GenBank/DDBJ databases">
        <title>A degradative enzymes factory behind the ericoid mycorrhizal symbiosis.</title>
        <authorList>
            <consortium name="DOE Joint Genome Institute"/>
            <person name="Martino E."/>
            <person name="Morin E."/>
            <person name="Grelet G."/>
            <person name="Kuo A."/>
            <person name="Kohler A."/>
            <person name="Daghino S."/>
            <person name="Barry K."/>
            <person name="Choi C."/>
            <person name="Cichocki N."/>
            <person name="Clum A."/>
            <person name="Copeland A."/>
            <person name="Hainaut M."/>
            <person name="Haridas S."/>
            <person name="Labutti K."/>
            <person name="Lindquist E."/>
            <person name="Lipzen A."/>
            <person name="Khouja H.-R."/>
            <person name="Murat C."/>
            <person name="Ohm R."/>
            <person name="Olson A."/>
            <person name="Spatafora J."/>
            <person name="Veneault-Fourrey C."/>
            <person name="Henrissat B."/>
            <person name="Grigoriev I."/>
            <person name="Martin F."/>
            <person name="Perotto S."/>
        </authorList>
    </citation>
    <scope>NUCLEOTIDE SEQUENCE [LARGE SCALE GENOMIC DNA]</scope>
    <source>
        <strain evidence="4 5">E</strain>
    </source>
</reference>
<feature type="domain" description="Zn(2)-C6 fungal-type" evidence="3">
    <location>
        <begin position="255"/>
        <end position="284"/>
    </location>
</feature>
<dbReference type="Gene3D" id="4.10.240.10">
    <property type="entry name" value="Zn(2)-C6 fungal-type DNA-binding domain"/>
    <property type="match status" value="1"/>
</dbReference>
<dbReference type="GeneID" id="36596389"/>
<dbReference type="InterPro" id="IPR001005">
    <property type="entry name" value="SANT/Myb"/>
</dbReference>
<dbReference type="CDD" id="cd00067">
    <property type="entry name" value="GAL4"/>
    <property type="match status" value="2"/>
</dbReference>
<dbReference type="SUPFAM" id="SSF57701">
    <property type="entry name" value="Zn2/Cys6 DNA-binding domain"/>
    <property type="match status" value="2"/>
</dbReference>
<dbReference type="Proteomes" id="UP000235371">
    <property type="component" value="Unassembled WGS sequence"/>
</dbReference>
<dbReference type="InterPro" id="IPR001138">
    <property type="entry name" value="Zn2Cys6_DnaBD"/>
</dbReference>
<proteinExistence type="predicted"/>
<evidence type="ECO:0000256" key="2">
    <source>
        <dbReference type="SAM" id="MobiDB-lite"/>
    </source>
</evidence>
<dbReference type="AlphaFoldDB" id="A0A2J6TME2"/>
<dbReference type="EMBL" id="KZ613769">
    <property type="protein sequence ID" value="PMD64184.1"/>
    <property type="molecule type" value="Genomic_DNA"/>
</dbReference>
<gene>
    <name evidence="4" type="ORF">K444DRAFT_713987</name>
</gene>
<dbReference type="SMART" id="SM00066">
    <property type="entry name" value="GAL4"/>
    <property type="match status" value="2"/>
</dbReference>
<dbReference type="InterPro" id="IPR022190">
    <property type="entry name" value="DUF3716"/>
</dbReference>
<evidence type="ECO:0000259" key="3">
    <source>
        <dbReference type="PROSITE" id="PS50048"/>
    </source>
</evidence>
<protein>
    <recommendedName>
        <fullName evidence="3">Zn(2)-C6 fungal-type domain-containing protein</fullName>
    </recommendedName>
</protein>
<evidence type="ECO:0000313" key="5">
    <source>
        <dbReference type="Proteomes" id="UP000235371"/>
    </source>
</evidence>
<keyword evidence="1" id="KW-0539">Nucleus</keyword>
<feature type="compositionally biased region" description="Polar residues" evidence="2">
    <location>
        <begin position="435"/>
        <end position="450"/>
    </location>
</feature>
<dbReference type="CDD" id="cd00167">
    <property type="entry name" value="SANT"/>
    <property type="match status" value="1"/>
</dbReference>
<feature type="compositionally biased region" description="Basic and acidic residues" evidence="2">
    <location>
        <begin position="540"/>
        <end position="555"/>
    </location>
</feature>
<accession>A0A2J6TME2</accession>
<dbReference type="RefSeq" id="XP_024741088.1">
    <property type="nucleotide sequence ID" value="XM_024888313.1"/>
</dbReference>
<dbReference type="Pfam" id="PF12511">
    <property type="entry name" value="DUF3716"/>
    <property type="match status" value="1"/>
</dbReference>
<evidence type="ECO:0000256" key="1">
    <source>
        <dbReference type="ARBA" id="ARBA00023242"/>
    </source>
</evidence>
<dbReference type="InParanoid" id="A0A2J6TME2"/>
<sequence length="566" mass="62034">MSAHESQADFTQDEDDRIQRLHGFYGLTFYSIQEQHFPERSEEDIERRFYEVRDARAARDARAHLGPRAQNQELQQREHQSAALPSVAERLLDIEGITDAYLAEGGAALVARVHPRWSDILVVNIACLRSLLGSEANILPEATNATHTFRTVSLASQNRLGPPGLAQPPAIMRMAQALAISLFGATCPRTCLQCEEGSNPVLLECRRRAGYFGGACSECVLHGRSETCSRFDKPVNSFSLRDKPKNQQRQQSSLKCGNCFHRKTRCDGKRSCNHCIKTNRECVDVTQESRNKYPERDYRIPDPGRSARACDHCHGGAEGCDKILSGCSSCRNMGKECRYTKAATDREKRLKRKNTQEGNVQQGSARHLGSQALQQQQVDDESLYGVSPPASGNQQQAKRPRSVNFGTEGPGVGSTSRTTPVAQAPPRPRDPVTSAEASASRPQQHQQLRSSLPGDDVSSSSSILARYAPEPRRGPPTPTPPLHQRRPRRAPPTPPPLSNQPQESPSRPVSGVAAHETQVSMVELGHALPAASGPGSHVMGDNRRGGSGRETERVRGNGHGRGRGRA</sequence>
<dbReference type="OrthoDB" id="10502307at2759"/>
<dbReference type="GO" id="GO:0008270">
    <property type="term" value="F:zinc ion binding"/>
    <property type="evidence" value="ECO:0007669"/>
    <property type="project" value="InterPro"/>
</dbReference>
<organism evidence="4 5">
    <name type="scientific">Hyaloscypha bicolor E</name>
    <dbReference type="NCBI Taxonomy" id="1095630"/>
    <lineage>
        <taxon>Eukaryota</taxon>
        <taxon>Fungi</taxon>
        <taxon>Dikarya</taxon>
        <taxon>Ascomycota</taxon>
        <taxon>Pezizomycotina</taxon>
        <taxon>Leotiomycetes</taxon>
        <taxon>Helotiales</taxon>
        <taxon>Hyaloscyphaceae</taxon>
        <taxon>Hyaloscypha</taxon>
        <taxon>Hyaloscypha bicolor</taxon>
    </lineage>
</organism>
<feature type="region of interest" description="Disordered" evidence="2">
    <location>
        <begin position="345"/>
        <end position="566"/>
    </location>
</feature>
<dbReference type="GO" id="GO:0000981">
    <property type="term" value="F:DNA-binding transcription factor activity, RNA polymerase II-specific"/>
    <property type="evidence" value="ECO:0007669"/>
    <property type="project" value="InterPro"/>
</dbReference>
<dbReference type="PROSITE" id="PS50048">
    <property type="entry name" value="ZN2_CY6_FUNGAL_2"/>
    <property type="match status" value="1"/>
</dbReference>
<name>A0A2J6TME2_9HELO</name>
<keyword evidence="5" id="KW-1185">Reference proteome</keyword>
<feature type="compositionally biased region" description="Basic residues" evidence="2">
    <location>
        <begin position="556"/>
        <end position="566"/>
    </location>
</feature>